<comment type="subcellular location">
    <subcellularLocation>
        <location evidence="1">Membrane</location>
        <topology evidence="1">Multi-pass membrane protein</topology>
    </subcellularLocation>
</comment>
<accession>A0A2P5I0W9</accession>
<evidence type="ECO:0000256" key="5">
    <source>
        <dbReference type="ARBA" id="ARBA00023136"/>
    </source>
</evidence>
<dbReference type="InParanoid" id="A0A2P5I0W9"/>
<dbReference type="Pfam" id="PF04117">
    <property type="entry name" value="Mpv17_PMP22"/>
    <property type="match status" value="1"/>
</dbReference>
<dbReference type="GO" id="GO:0016020">
    <property type="term" value="C:membrane"/>
    <property type="evidence" value="ECO:0007669"/>
    <property type="project" value="UniProtKB-SubCell"/>
</dbReference>
<evidence type="ECO:0000256" key="2">
    <source>
        <dbReference type="ARBA" id="ARBA00006824"/>
    </source>
</evidence>
<dbReference type="EMBL" id="MAVT02000405">
    <property type="protein sequence ID" value="POS76126.1"/>
    <property type="molecule type" value="Genomic_DNA"/>
</dbReference>
<dbReference type="GO" id="GO:0005739">
    <property type="term" value="C:mitochondrion"/>
    <property type="evidence" value="ECO:0007669"/>
    <property type="project" value="TreeGrafter"/>
</dbReference>
<evidence type="ECO:0000256" key="4">
    <source>
        <dbReference type="ARBA" id="ARBA00022989"/>
    </source>
</evidence>
<feature type="transmembrane region" description="Helical" evidence="6">
    <location>
        <begin position="124"/>
        <end position="141"/>
    </location>
</feature>
<keyword evidence="5 6" id="KW-0472">Membrane</keyword>
<name>A0A2P5I0W9_DIAHE</name>
<keyword evidence="8" id="KW-1185">Reference proteome</keyword>
<dbReference type="PANTHER" id="PTHR11266:SF113">
    <property type="entry name" value="MEMBRANE PROTEIN, MPV17_PMP22 FAMILY, PUTATIVE (AFU_ORTHOLOGUE AFUA_1G13840)-RELATED"/>
    <property type="match status" value="1"/>
</dbReference>
<feature type="transmembrane region" description="Helical" evidence="6">
    <location>
        <begin position="20"/>
        <end position="38"/>
    </location>
</feature>
<comment type="caution">
    <text evidence="7">The sequence shown here is derived from an EMBL/GenBank/DDBJ whole genome shotgun (WGS) entry which is preliminary data.</text>
</comment>
<sequence>MIAQQLGETEYDAAQTGRMLIIGGSASIPMFSFISTRVQVRSRLPRVTNTILTVTIRTAITCCVVTPSMSAYFFSMHSILSGNSLESTREHLQHTFPQSLKWTFRYWPIVNAVNFAIVPTQFRGVFQAFAGLVWQTYLAWLSRRTMDMEKAEEGQCERIEEPIVVMSQAPP</sequence>
<reference evidence="7" key="1">
    <citation type="submission" date="2017-09" db="EMBL/GenBank/DDBJ databases">
        <title>Polyketide synthases of a Diaporthe helianthi virulent isolate.</title>
        <authorList>
            <person name="Baroncelli R."/>
        </authorList>
    </citation>
    <scope>NUCLEOTIDE SEQUENCE [LARGE SCALE GENOMIC DNA]</scope>
    <source>
        <strain evidence="7">7/96</strain>
    </source>
</reference>
<dbReference type="Proteomes" id="UP000094444">
    <property type="component" value="Unassembled WGS sequence"/>
</dbReference>
<evidence type="ECO:0000256" key="3">
    <source>
        <dbReference type="ARBA" id="ARBA00022692"/>
    </source>
</evidence>
<dbReference type="STRING" id="158607.A0A2P5I0W9"/>
<evidence type="ECO:0000256" key="6">
    <source>
        <dbReference type="RuleBase" id="RU363053"/>
    </source>
</evidence>
<feature type="transmembrane region" description="Helical" evidence="6">
    <location>
        <begin position="50"/>
        <end position="74"/>
    </location>
</feature>
<protein>
    <submittedName>
        <fullName evidence="7">Mpv17/PMP22 family protein</fullName>
    </submittedName>
</protein>
<keyword evidence="4 6" id="KW-1133">Transmembrane helix</keyword>
<keyword evidence="3 6" id="KW-0812">Transmembrane</keyword>
<gene>
    <name evidence="7" type="ORF">DHEL01_v205485</name>
</gene>
<comment type="similarity">
    <text evidence="2 6">Belongs to the peroxisomal membrane protein PXMP2/4 family.</text>
</comment>
<organism evidence="7 8">
    <name type="scientific">Diaporthe helianthi</name>
    <dbReference type="NCBI Taxonomy" id="158607"/>
    <lineage>
        <taxon>Eukaryota</taxon>
        <taxon>Fungi</taxon>
        <taxon>Dikarya</taxon>
        <taxon>Ascomycota</taxon>
        <taxon>Pezizomycotina</taxon>
        <taxon>Sordariomycetes</taxon>
        <taxon>Sordariomycetidae</taxon>
        <taxon>Diaporthales</taxon>
        <taxon>Diaporthaceae</taxon>
        <taxon>Diaporthe</taxon>
    </lineage>
</organism>
<dbReference type="PANTHER" id="PTHR11266">
    <property type="entry name" value="PEROXISOMAL MEMBRANE PROTEIN 2, PXMP2 MPV17"/>
    <property type="match status" value="1"/>
</dbReference>
<dbReference type="InterPro" id="IPR007248">
    <property type="entry name" value="Mpv17_PMP22"/>
</dbReference>
<evidence type="ECO:0000313" key="8">
    <source>
        <dbReference type="Proteomes" id="UP000094444"/>
    </source>
</evidence>
<evidence type="ECO:0000313" key="7">
    <source>
        <dbReference type="EMBL" id="POS76126.1"/>
    </source>
</evidence>
<dbReference type="OrthoDB" id="430207at2759"/>
<evidence type="ECO:0000256" key="1">
    <source>
        <dbReference type="ARBA" id="ARBA00004141"/>
    </source>
</evidence>
<dbReference type="AlphaFoldDB" id="A0A2P5I0W9"/>
<proteinExistence type="inferred from homology"/>